<sequence>MRIQILPLPAVMVGDDLEEPFALVVDQCRYDDPNLMSPHVADVMARRWREFAQECGARSVIITDETVEVVDGYAEAPAVEPSRTHEVRLNVPGVDPERVAREMCARLGRCQECGKRPCTCSPEEPPSEEARV</sequence>
<keyword evidence="2" id="KW-1185">Reference proteome</keyword>
<reference evidence="1 2" key="1">
    <citation type="submission" date="2019-10" db="EMBL/GenBank/DDBJ databases">
        <title>Nonomuraea sp. nov., isolated from Phyllanthus amarus.</title>
        <authorList>
            <person name="Klykleung N."/>
            <person name="Tanasupawat S."/>
        </authorList>
    </citation>
    <scope>NUCLEOTIDE SEQUENCE [LARGE SCALE GENOMIC DNA]</scope>
    <source>
        <strain evidence="1 2">PA1-10</strain>
    </source>
</reference>
<gene>
    <name evidence="1" type="ORF">FH608_046235</name>
</gene>
<protein>
    <submittedName>
        <fullName evidence="1">Uncharacterized protein</fullName>
    </submittedName>
</protein>
<evidence type="ECO:0000313" key="2">
    <source>
        <dbReference type="Proteomes" id="UP000312512"/>
    </source>
</evidence>
<dbReference type="Proteomes" id="UP000312512">
    <property type="component" value="Unassembled WGS sequence"/>
</dbReference>
<dbReference type="EMBL" id="VDLX02000028">
    <property type="protein sequence ID" value="KAB8186894.1"/>
    <property type="molecule type" value="Genomic_DNA"/>
</dbReference>
<evidence type="ECO:0000313" key="1">
    <source>
        <dbReference type="EMBL" id="KAB8186894.1"/>
    </source>
</evidence>
<proteinExistence type="predicted"/>
<dbReference type="OrthoDB" id="3543475at2"/>
<comment type="caution">
    <text evidence="1">The sequence shown here is derived from an EMBL/GenBank/DDBJ whole genome shotgun (WGS) entry which is preliminary data.</text>
</comment>
<accession>A0A5C4V6S6</accession>
<dbReference type="RefSeq" id="WP_139637558.1">
    <property type="nucleotide sequence ID" value="NZ_VDLX02000028.1"/>
</dbReference>
<name>A0A5C4V6S6_9ACTN</name>
<dbReference type="AlphaFoldDB" id="A0A5C4V6S6"/>
<organism evidence="1 2">
    <name type="scientific">Nonomuraea phyllanthi</name>
    <dbReference type="NCBI Taxonomy" id="2219224"/>
    <lineage>
        <taxon>Bacteria</taxon>
        <taxon>Bacillati</taxon>
        <taxon>Actinomycetota</taxon>
        <taxon>Actinomycetes</taxon>
        <taxon>Streptosporangiales</taxon>
        <taxon>Streptosporangiaceae</taxon>
        <taxon>Nonomuraea</taxon>
    </lineage>
</organism>